<dbReference type="PANTHER" id="PTHR43798">
    <property type="entry name" value="MONOACYLGLYCEROL LIPASE"/>
    <property type="match status" value="1"/>
</dbReference>
<dbReference type="EMBL" id="PDES01000003">
    <property type="protein sequence ID" value="RRQ88010.1"/>
    <property type="molecule type" value="Genomic_DNA"/>
</dbReference>
<evidence type="ECO:0000259" key="2">
    <source>
        <dbReference type="Pfam" id="PF12697"/>
    </source>
</evidence>
<dbReference type="GO" id="GO:0016020">
    <property type="term" value="C:membrane"/>
    <property type="evidence" value="ECO:0007669"/>
    <property type="project" value="TreeGrafter"/>
</dbReference>
<dbReference type="Pfam" id="PF12697">
    <property type="entry name" value="Abhydrolase_6"/>
    <property type="match status" value="1"/>
</dbReference>
<dbReference type="SUPFAM" id="SSF53474">
    <property type="entry name" value="alpha/beta-Hydrolases"/>
    <property type="match status" value="1"/>
</dbReference>
<dbReference type="PANTHER" id="PTHR43798:SF33">
    <property type="entry name" value="HYDROLASE, PUTATIVE (AFU_ORTHOLOGUE AFUA_2G14860)-RELATED"/>
    <property type="match status" value="1"/>
</dbReference>
<sequence>MVQPYHYCGTFVSRKSTAPEVAVSTPARASRPPADIGRYVSDAWRERHFAACDALYALGAPATFEEDVETSFGTTHVYRYDPPAAPDGGADPAARDRTPVVLVHGAGSCSAMWYPNTGDLSAERTVYAVDTPGDPGRSVQRAALHEPEHAARWLDETLAGLGLDRVHLVGSSYGGWLALNQAHRRPDRLASVTLLDPGGLEKVGLRFFVWIFVSLFATFAPKALRPRLASWLEQPVLVVPELRRMAHTGVRSYRIRRPAPKPLTDAELATVRTPLYLLLGRRSLLVHPDRQVERVPRLVPGARAEIIADTGHGPQIDHAAATDRAMLDFMADVERSSPAAGRADRRWPSGRGAGSADTTVPPR</sequence>
<reference evidence="3 4" key="1">
    <citation type="submission" date="2017-10" db="EMBL/GenBank/DDBJ databases">
        <title>Draft genome of actinobacteria isolated from guarana (Paullinia cupana (Mart.) Ducke.</title>
        <authorList>
            <person name="Siqueira K.A."/>
            <person name="Liotti R.G."/>
            <person name="Mendes T.A."/>
            <person name="Soares M.A."/>
        </authorList>
    </citation>
    <scope>NUCLEOTIDE SEQUENCE [LARGE SCALE GENOMIC DNA]</scope>
    <source>
        <strain evidence="3 4">199</strain>
    </source>
</reference>
<evidence type="ECO:0000313" key="4">
    <source>
        <dbReference type="Proteomes" id="UP000276379"/>
    </source>
</evidence>
<dbReference type="Proteomes" id="UP000276379">
    <property type="component" value="Unassembled WGS sequence"/>
</dbReference>
<feature type="region of interest" description="Disordered" evidence="1">
    <location>
        <begin position="332"/>
        <end position="363"/>
    </location>
</feature>
<dbReference type="InterPro" id="IPR050266">
    <property type="entry name" value="AB_hydrolase_sf"/>
</dbReference>
<comment type="caution">
    <text evidence="3">The sequence shown here is derived from an EMBL/GenBank/DDBJ whole genome shotgun (WGS) entry which is preliminary data.</text>
</comment>
<dbReference type="Gene3D" id="3.40.50.1820">
    <property type="entry name" value="alpha/beta hydrolase"/>
    <property type="match status" value="1"/>
</dbReference>
<dbReference type="InterPro" id="IPR000073">
    <property type="entry name" value="AB_hydrolase_1"/>
</dbReference>
<evidence type="ECO:0000313" key="3">
    <source>
        <dbReference type="EMBL" id="RRQ88010.1"/>
    </source>
</evidence>
<name>A0A426SBQ9_9ACTN</name>
<dbReference type="AlphaFoldDB" id="A0A426SBQ9"/>
<gene>
    <name evidence="3" type="ORF">CQW44_08365</name>
</gene>
<protein>
    <submittedName>
        <fullName evidence="3">Alpha/beta hydrolase</fullName>
    </submittedName>
</protein>
<evidence type="ECO:0000256" key="1">
    <source>
        <dbReference type="SAM" id="MobiDB-lite"/>
    </source>
</evidence>
<keyword evidence="3" id="KW-0378">Hydrolase</keyword>
<proteinExistence type="predicted"/>
<accession>A0A426SBQ9</accession>
<dbReference type="GO" id="GO:0016787">
    <property type="term" value="F:hydrolase activity"/>
    <property type="evidence" value="ECO:0007669"/>
    <property type="project" value="UniProtKB-KW"/>
</dbReference>
<organism evidence="3 4">
    <name type="scientific">Streptomyces griseofuscus</name>
    <dbReference type="NCBI Taxonomy" id="146922"/>
    <lineage>
        <taxon>Bacteria</taxon>
        <taxon>Bacillati</taxon>
        <taxon>Actinomycetota</taxon>
        <taxon>Actinomycetes</taxon>
        <taxon>Kitasatosporales</taxon>
        <taxon>Streptomycetaceae</taxon>
        <taxon>Streptomyces</taxon>
    </lineage>
</organism>
<dbReference type="InterPro" id="IPR029058">
    <property type="entry name" value="AB_hydrolase_fold"/>
</dbReference>
<feature type="domain" description="AB hydrolase-1" evidence="2">
    <location>
        <begin position="100"/>
        <end position="322"/>
    </location>
</feature>
<keyword evidence="4" id="KW-1185">Reference proteome</keyword>